<dbReference type="STRING" id="280332.CQ12_16260"/>
<dbReference type="RefSeq" id="WP_057833443.1">
    <property type="nucleotide sequence ID" value="NZ_LLXZ01000003.1"/>
</dbReference>
<reference evidence="6 7" key="1">
    <citation type="submission" date="2014-03" db="EMBL/GenBank/DDBJ databases">
        <title>Bradyrhizobium valentinum sp. nov., isolated from effective nodules of Lupinus mariae-josephae, a lupine endemic of basic-lime soils in Eastern Spain.</title>
        <authorList>
            <person name="Duran D."/>
            <person name="Rey L."/>
            <person name="Navarro A."/>
            <person name="Busquets A."/>
            <person name="Imperial J."/>
            <person name="Ruiz-Argueso T."/>
        </authorList>
    </citation>
    <scope>NUCLEOTIDE SEQUENCE [LARGE SCALE GENOMIC DNA]</scope>
    <source>
        <strain evidence="6 7">PAC68</strain>
    </source>
</reference>
<proteinExistence type="predicted"/>
<dbReference type="EMBL" id="LLXZ01000003">
    <property type="protein sequence ID" value="KRR15331.1"/>
    <property type="molecule type" value="Genomic_DNA"/>
</dbReference>
<dbReference type="Proteomes" id="UP000050863">
    <property type="component" value="Unassembled WGS sequence"/>
</dbReference>
<dbReference type="GO" id="GO:0016616">
    <property type="term" value="F:oxidoreductase activity, acting on the CH-OH group of donors, NAD or NADP as acceptor"/>
    <property type="evidence" value="ECO:0007669"/>
    <property type="project" value="TreeGrafter"/>
</dbReference>
<dbReference type="InterPro" id="IPR013328">
    <property type="entry name" value="6PGD_dom2"/>
</dbReference>
<keyword evidence="7" id="KW-1185">Reference proteome</keyword>
<dbReference type="InterPro" id="IPR000669">
    <property type="entry name" value="Mannitol_DH"/>
</dbReference>
<dbReference type="Pfam" id="PF08125">
    <property type="entry name" value="Mannitol_dh_C"/>
    <property type="match status" value="1"/>
</dbReference>
<keyword evidence="2" id="KW-0520">NAD</keyword>
<organism evidence="6 7">
    <name type="scientific">Bradyrhizobium jicamae</name>
    <dbReference type="NCBI Taxonomy" id="280332"/>
    <lineage>
        <taxon>Bacteria</taxon>
        <taxon>Pseudomonadati</taxon>
        <taxon>Pseudomonadota</taxon>
        <taxon>Alphaproteobacteria</taxon>
        <taxon>Hyphomicrobiales</taxon>
        <taxon>Nitrobacteraceae</taxon>
        <taxon>Bradyrhizobium</taxon>
    </lineage>
</organism>
<keyword evidence="1" id="KW-0560">Oxidoreductase</keyword>
<dbReference type="Pfam" id="PF01232">
    <property type="entry name" value="Mannitol_dh"/>
    <property type="match status" value="1"/>
</dbReference>
<evidence type="ECO:0000256" key="1">
    <source>
        <dbReference type="ARBA" id="ARBA00023002"/>
    </source>
</evidence>
<name>A0A0R3MCV7_9BRAD</name>
<comment type="caution">
    <text evidence="6">The sequence shown here is derived from an EMBL/GenBank/DDBJ whole genome shotgun (WGS) entry which is preliminary data.</text>
</comment>
<dbReference type="OrthoDB" id="271711at2"/>
<dbReference type="Gene3D" id="1.10.1040.10">
    <property type="entry name" value="N-(1-d-carboxylethyl)-l-norvaline Dehydrogenase, domain 2"/>
    <property type="match status" value="1"/>
</dbReference>
<feature type="domain" description="Mannitol dehydrogenase N-terminal" evidence="4">
    <location>
        <begin position="45"/>
        <end position="290"/>
    </location>
</feature>
<dbReference type="PRINTS" id="PR00084">
    <property type="entry name" value="MTLDHDRGNASE"/>
</dbReference>
<dbReference type="AlphaFoldDB" id="A0A0R3MCV7"/>
<dbReference type="Gene3D" id="3.40.50.720">
    <property type="entry name" value="NAD(P)-binding Rossmann-like Domain"/>
    <property type="match status" value="1"/>
</dbReference>
<dbReference type="PANTHER" id="PTHR43362">
    <property type="entry name" value="MANNITOL DEHYDROGENASE DSF1-RELATED"/>
    <property type="match status" value="1"/>
</dbReference>
<feature type="region of interest" description="Disordered" evidence="3">
    <location>
        <begin position="1"/>
        <end position="20"/>
    </location>
</feature>
<feature type="domain" description="Mannitol dehydrogenase C-terminal" evidence="5">
    <location>
        <begin position="300"/>
        <end position="491"/>
    </location>
</feature>
<dbReference type="SUPFAM" id="SSF51735">
    <property type="entry name" value="NAD(P)-binding Rossmann-fold domains"/>
    <property type="match status" value="1"/>
</dbReference>
<dbReference type="InterPro" id="IPR036291">
    <property type="entry name" value="NAD(P)-bd_dom_sf"/>
</dbReference>
<evidence type="ECO:0000313" key="6">
    <source>
        <dbReference type="EMBL" id="KRR15331.1"/>
    </source>
</evidence>
<dbReference type="InterPro" id="IPR013131">
    <property type="entry name" value="Mannitol_DH_N"/>
</dbReference>
<evidence type="ECO:0000259" key="5">
    <source>
        <dbReference type="Pfam" id="PF08125"/>
    </source>
</evidence>
<evidence type="ECO:0000256" key="3">
    <source>
        <dbReference type="SAM" id="MobiDB-lite"/>
    </source>
</evidence>
<dbReference type="InterPro" id="IPR023027">
    <property type="entry name" value="Mannitol_DH_CS"/>
</dbReference>
<dbReference type="PANTHER" id="PTHR43362:SF1">
    <property type="entry name" value="MANNITOL DEHYDROGENASE 2-RELATED"/>
    <property type="match status" value="1"/>
</dbReference>
<sequence>MSSETPKIPPNGSKNGDFRLSDANLRRLPGQVRQPAYDRSLISPGIVHLGIGAFHRAHQAVVIDDLLAGGAMDWGIVGASLRSPATRDALAPQDCLYTLAVRSGAGTEHRIIGSVLANEVAPEKPGQLIARMADPATRIVSLTVTEKGYCHTPQTGDLDEHHPDIAHDLQNPGTPRSAVGFLVAALARRRIAGAAPFTVLSCDNLSANGHTVGRIVTQFAALRSRNLAKWIETEVAFPSTMVDRIVPETTEADRSAVSSALGMTDAWPVVTEPFTQWIVEDRFPGGRPDFAAAGVQLVSDVTPFEHMKLRLLNASHSALAYLGYLAGHETIAATMTDERFAAFALQVMQNAAPTLAMPEGTDLAAYSASLLKRFSNPALHHRTWQIAMDGSQKLPQRLLATMQDRLRMGRSIDTHALAVAGWMRYVTGTDEQGRAIDVRDPLAAKLKAIAESTGPVADRLASALLEVEQIFGTLGADPRMRGAVTAALEKLFKVGAREAVRTFRAA</sequence>
<dbReference type="InterPro" id="IPR050988">
    <property type="entry name" value="Mannitol_DH/Oxidoreductase"/>
</dbReference>
<dbReference type="GO" id="GO:0019594">
    <property type="term" value="P:mannitol metabolic process"/>
    <property type="evidence" value="ECO:0007669"/>
    <property type="project" value="InterPro"/>
</dbReference>
<evidence type="ECO:0000259" key="4">
    <source>
        <dbReference type="Pfam" id="PF01232"/>
    </source>
</evidence>
<dbReference type="InterPro" id="IPR008927">
    <property type="entry name" value="6-PGluconate_DH-like_C_sf"/>
</dbReference>
<evidence type="ECO:0000313" key="7">
    <source>
        <dbReference type="Proteomes" id="UP000050863"/>
    </source>
</evidence>
<protein>
    <submittedName>
        <fullName evidence="6">Mannitol dehydrogenase</fullName>
    </submittedName>
</protein>
<evidence type="ECO:0000256" key="2">
    <source>
        <dbReference type="ARBA" id="ARBA00023027"/>
    </source>
</evidence>
<gene>
    <name evidence="6" type="ORF">CQ12_16260</name>
</gene>
<dbReference type="InterPro" id="IPR013118">
    <property type="entry name" value="Mannitol_DH_C"/>
</dbReference>
<accession>A0A0R3MCV7</accession>
<dbReference type="PROSITE" id="PS00974">
    <property type="entry name" value="MANNITOL_DHGENASE"/>
    <property type="match status" value="1"/>
</dbReference>
<dbReference type="SUPFAM" id="SSF48179">
    <property type="entry name" value="6-phosphogluconate dehydrogenase C-terminal domain-like"/>
    <property type="match status" value="1"/>
</dbReference>